<dbReference type="EMBL" id="BKCJ010516791">
    <property type="protein sequence ID" value="GFA93249.1"/>
    <property type="molecule type" value="Genomic_DNA"/>
</dbReference>
<reference evidence="2" key="1">
    <citation type="journal article" date="2019" name="Sci. Rep.">
        <title>Draft genome of Tanacetum cinerariifolium, the natural source of mosquito coil.</title>
        <authorList>
            <person name="Yamashiro T."/>
            <person name="Shiraishi A."/>
            <person name="Satake H."/>
            <person name="Nakayama K."/>
        </authorList>
    </citation>
    <scope>NUCLEOTIDE SEQUENCE</scope>
</reference>
<organism evidence="2">
    <name type="scientific">Tanacetum cinerariifolium</name>
    <name type="common">Dalmatian daisy</name>
    <name type="synonym">Chrysanthemum cinerariifolium</name>
    <dbReference type="NCBI Taxonomy" id="118510"/>
    <lineage>
        <taxon>Eukaryota</taxon>
        <taxon>Viridiplantae</taxon>
        <taxon>Streptophyta</taxon>
        <taxon>Embryophyta</taxon>
        <taxon>Tracheophyta</taxon>
        <taxon>Spermatophyta</taxon>
        <taxon>Magnoliopsida</taxon>
        <taxon>eudicotyledons</taxon>
        <taxon>Gunneridae</taxon>
        <taxon>Pentapetalae</taxon>
        <taxon>asterids</taxon>
        <taxon>campanulids</taxon>
        <taxon>Asterales</taxon>
        <taxon>Asteraceae</taxon>
        <taxon>Asteroideae</taxon>
        <taxon>Anthemideae</taxon>
        <taxon>Anthemidinae</taxon>
        <taxon>Tanacetum</taxon>
    </lineage>
</organism>
<comment type="caution">
    <text evidence="2">The sequence shown here is derived from an EMBL/GenBank/DDBJ whole genome shotgun (WGS) entry which is preliminary data.</text>
</comment>
<evidence type="ECO:0008006" key="3">
    <source>
        <dbReference type="Google" id="ProtNLM"/>
    </source>
</evidence>
<proteinExistence type="predicted"/>
<evidence type="ECO:0000256" key="1">
    <source>
        <dbReference type="SAM" id="SignalP"/>
    </source>
</evidence>
<feature type="non-terminal residue" evidence="2">
    <location>
        <position position="1"/>
    </location>
</feature>
<sequence length="95" mass="10301">LGVLLSRRMGFLRCTLAVMVILVKGHAFPTIVKVLPVGCDPLALVGKVTPVEDIIGLLETTFNEDDVLMGLFPDEVTGFVNLTFLVLFIEVTVIS</sequence>
<feature type="chain" id="PRO_5025614758" description="Reverse transcriptase domain-containing protein" evidence="1">
    <location>
        <begin position="28"/>
        <end position="95"/>
    </location>
</feature>
<accession>A0A699KHC9</accession>
<name>A0A699KHC9_TANCI</name>
<dbReference type="AlphaFoldDB" id="A0A699KHC9"/>
<evidence type="ECO:0000313" key="2">
    <source>
        <dbReference type="EMBL" id="GFA93249.1"/>
    </source>
</evidence>
<gene>
    <name evidence="2" type="ORF">Tci_665221</name>
</gene>
<protein>
    <recommendedName>
        <fullName evidence="3">Reverse transcriptase domain-containing protein</fullName>
    </recommendedName>
</protein>
<feature type="signal peptide" evidence="1">
    <location>
        <begin position="1"/>
        <end position="27"/>
    </location>
</feature>
<keyword evidence="1" id="KW-0732">Signal</keyword>